<keyword evidence="2" id="KW-1185">Reference proteome</keyword>
<sequence length="199" mass="23357">MSSSCNVEVVTGFLGWGKTTFVQAYLDLTAKPEDNTLVIQLENGRTKIDEGKLKGRNISIRRFKSIEDIDEKRFNRMIAFYQPKRIIFELNCMTNVDQLRNMLNDYNTTRKFKITSTISLVDAITIKIFLRNMSNIIQPNIQEADLLIINNYNKISRETLKDIRESLEQLNQHAHVMECMWDSLYENLKQSRLIKCVRR</sequence>
<comment type="caution">
    <text evidence="1">The sequence shown here is derived from an EMBL/GenBank/DDBJ whole genome shotgun (WGS) entry which is preliminary data.</text>
</comment>
<accession>A0ACB5RGZ3</accession>
<dbReference type="EMBL" id="BROD01000001">
    <property type="protein sequence ID" value="GKX68370.1"/>
    <property type="molecule type" value="Genomic_DNA"/>
</dbReference>
<name>A0ACB5RGZ3_9CLOT</name>
<dbReference type="Proteomes" id="UP001058074">
    <property type="component" value="Unassembled WGS sequence"/>
</dbReference>
<evidence type="ECO:0000313" key="1">
    <source>
        <dbReference type="EMBL" id="GKX68370.1"/>
    </source>
</evidence>
<proteinExistence type="predicted"/>
<gene>
    <name evidence="1" type="ORF">rsdtw13_36280</name>
</gene>
<reference evidence="1" key="1">
    <citation type="journal article" date="2025" name="Int. J. Syst. Evol. Microbiol.">
        <title>Inconstantimicrobium mannanitabidum sp. nov., a novel member of the family Clostridiaceae isolated from anoxic soil under the treatment of reductive soil disinfestation.</title>
        <authorList>
            <person name="Ueki A."/>
            <person name="Tonouchi A."/>
            <person name="Honma S."/>
            <person name="Kaku N."/>
            <person name="Ueki K."/>
        </authorList>
    </citation>
    <scope>NUCLEOTIDE SEQUENCE</scope>
    <source>
        <strain evidence="1">TW13</strain>
    </source>
</reference>
<protein>
    <submittedName>
        <fullName evidence="1">Uncharacterized protein</fullName>
    </submittedName>
</protein>
<evidence type="ECO:0000313" key="2">
    <source>
        <dbReference type="Proteomes" id="UP001058074"/>
    </source>
</evidence>
<organism evidence="1 2">
    <name type="scientific">Inconstantimicrobium mannanitabidum</name>
    <dbReference type="NCBI Taxonomy" id="1604901"/>
    <lineage>
        <taxon>Bacteria</taxon>
        <taxon>Bacillati</taxon>
        <taxon>Bacillota</taxon>
        <taxon>Clostridia</taxon>
        <taxon>Eubacteriales</taxon>
        <taxon>Clostridiaceae</taxon>
        <taxon>Inconstantimicrobium</taxon>
    </lineage>
</organism>